<dbReference type="AlphaFoldDB" id="A0A644YTP9"/>
<gene>
    <name evidence="2" type="ORF">SDC9_78517</name>
</gene>
<dbReference type="CDD" id="cd03801">
    <property type="entry name" value="GT4_PimA-like"/>
    <property type="match status" value="1"/>
</dbReference>
<dbReference type="EMBL" id="VSSQ01006225">
    <property type="protein sequence ID" value="MPM31960.1"/>
    <property type="molecule type" value="Genomic_DNA"/>
</dbReference>
<evidence type="ECO:0000256" key="1">
    <source>
        <dbReference type="ARBA" id="ARBA00022679"/>
    </source>
</evidence>
<evidence type="ECO:0000313" key="2">
    <source>
        <dbReference type="EMBL" id="MPM31960.1"/>
    </source>
</evidence>
<accession>A0A644YTP9</accession>
<organism evidence="2">
    <name type="scientific">bioreactor metagenome</name>
    <dbReference type="NCBI Taxonomy" id="1076179"/>
    <lineage>
        <taxon>unclassified sequences</taxon>
        <taxon>metagenomes</taxon>
        <taxon>ecological metagenomes</taxon>
    </lineage>
</organism>
<dbReference type="Pfam" id="PF13692">
    <property type="entry name" value="Glyco_trans_1_4"/>
    <property type="match status" value="1"/>
</dbReference>
<dbReference type="Gene3D" id="3.40.50.2000">
    <property type="entry name" value="Glycogen Phosphorylase B"/>
    <property type="match status" value="1"/>
</dbReference>
<sequence>MSNKLLIISPYIPYDKVPHAGGKTHNYYLKRFSSDEKFDVKLITFADEEEAKNIDETRKNCNDVHLFVYSNNRLEKIKRIILNLNYKFNLFDKNAGMCSGYLKCSLKKKLEKLKKDGYEPRYIILEWTTTVLMVDHIKAIFPKAKIIASEHDVAYLGFERIMKVNNTFRNRVRYKKIFNSELKSLSKCDLVVTHNFKDYNLLKNLNVDISNLDYICPYYDDYSICNINSNNKNILFFGAMDRKENYESCIWFIKNVFTKLEMLDNDFKFYIVGNKPNGKLLQYCNDNIIVTGFVDKVEPYFEQSLCMVSPLLLGAGIKVKVLESMSAGLVVLTNNIGIEGIPAKSDEHYIHCENPEDYLNEIINLKTGKKDAFLIGAKGKEELKKNFSLESSYNKLRERILNL</sequence>
<protein>
    <recommendedName>
        <fullName evidence="3">Glycosyltransferase subfamily 4-like N-terminal domain-containing protein</fullName>
    </recommendedName>
</protein>
<dbReference type="GO" id="GO:0016757">
    <property type="term" value="F:glycosyltransferase activity"/>
    <property type="evidence" value="ECO:0007669"/>
    <property type="project" value="TreeGrafter"/>
</dbReference>
<reference evidence="2" key="1">
    <citation type="submission" date="2019-08" db="EMBL/GenBank/DDBJ databases">
        <authorList>
            <person name="Kucharzyk K."/>
            <person name="Murdoch R.W."/>
            <person name="Higgins S."/>
            <person name="Loffler F."/>
        </authorList>
    </citation>
    <scope>NUCLEOTIDE SEQUENCE</scope>
</reference>
<comment type="caution">
    <text evidence="2">The sequence shown here is derived from an EMBL/GenBank/DDBJ whole genome shotgun (WGS) entry which is preliminary data.</text>
</comment>
<dbReference type="PANTHER" id="PTHR46401">
    <property type="entry name" value="GLYCOSYLTRANSFERASE WBBK-RELATED"/>
    <property type="match status" value="1"/>
</dbReference>
<evidence type="ECO:0008006" key="3">
    <source>
        <dbReference type="Google" id="ProtNLM"/>
    </source>
</evidence>
<proteinExistence type="predicted"/>
<dbReference type="GO" id="GO:0009103">
    <property type="term" value="P:lipopolysaccharide biosynthetic process"/>
    <property type="evidence" value="ECO:0007669"/>
    <property type="project" value="TreeGrafter"/>
</dbReference>
<dbReference type="PANTHER" id="PTHR46401:SF2">
    <property type="entry name" value="GLYCOSYLTRANSFERASE WBBK-RELATED"/>
    <property type="match status" value="1"/>
</dbReference>
<dbReference type="SUPFAM" id="SSF53756">
    <property type="entry name" value="UDP-Glycosyltransferase/glycogen phosphorylase"/>
    <property type="match status" value="1"/>
</dbReference>
<keyword evidence="1" id="KW-0808">Transferase</keyword>
<name>A0A644YTP9_9ZZZZ</name>